<name>A0AAD9T5Y3_9HELO</name>
<gene>
    <name evidence="2" type="ORF">QTJ16_000785</name>
</gene>
<comment type="caution">
    <text evidence="2">The sequence shown here is derived from an EMBL/GenBank/DDBJ whole genome shotgun (WGS) entry which is preliminary data.</text>
</comment>
<evidence type="ECO:0000313" key="2">
    <source>
        <dbReference type="EMBL" id="KAK2629965.1"/>
    </source>
</evidence>
<dbReference type="PANTHER" id="PTHR42085">
    <property type="entry name" value="F-BOX DOMAIN-CONTAINING PROTEIN"/>
    <property type="match status" value="1"/>
</dbReference>
<evidence type="ECO:0000256" key="1">
    <source>
        <dbReference type="SAM" id="MobiDB-lite"/>
    </source>
</evidence>
<evidence type="ECO:0000313" key="3">
    <source>
        <dbReference type="Proteomes" id="UP001285354"/>
    </source>
</evidence>
<sequence length="405" mass="46033">MAADKNAQKALPPTRGKGVTKKKKSALPPLKHTQKRRACSPSPKDIPIWDQGVTTKAARERKRFKISRASLHGDFDEDYIVQQASLLQGEDKISWGVQQRDPVEASRRPKQKGRRVGRVGGMLEAQLAYMAMFENMQPQRDQPRPNSPLHSPILRIPLEVREEVYSYLLVSPSPIYLKADWTTLERNQCFDHSLVRVCKQFANETSSFLYRNNTFQSLIREPPAGLLRYEKPVKIRSEFHSSFRHIVIDCSRACWNMEWHEKATEGLISFVKARATINTITLKVVPQRVGMSTTALGDEASPLTFADFLWYPGPFMLAVRKLAPKKFKVVVTESGKSTLGMGLDLTYLRVGTIADNLLTNEETLKLRDARLGVLKQELMALKGRFEKMFEADSKDTFHGSRKAMK</sequence>
<dbReference type="AlphaFoldDB" id="A0AAD9T5Y3"/>
<protein>
    <recommendedName>
        <fullName evidence="4">F-box domain-containing protein</fullName>
    </recommendedName>
</protein>
<keyword evidence="3" id="KW-1185">Reference proteome</keyword>
<evidence type="ECO:0008006" key="4">
    <source>
        <dbReference type="Google" id="ProtNLM"/>
    </source>
</evidence>
<dbReference type="InterPro" id="IPR038883">
    <property type="entry name" value="AN11006-like"/>
</dbReference>
<proteinExistence type="predicted"/>
<dbReference type="EMBL" id="JAUBYV010000001">
    <property type="protein sequence ID" value="KAK2629965.1"/>
    <property type="molecule type" value="Genomic_DNA"/>
</dbReference>
<feature type="region of interest" description="Disordered" evidence="1">
    <location>
        <begin position="1"/>
        <end position="50"/>
    </location>
</feature>
<dbReference type="Proteomes" id="UP001285354">
    <property type="component" value="Unassembled WGS sequence"/>
</dbReference>
<organism evidence="2 3">
    <name type="scientific">Diplocarpon rosae</name>
    <dbReference type="NCBI Taxonomy" id="946125"/>
    <lineage>
        <taxon>Eukaryota</taxon>
        <taxon>Fungi</taxon>
        <taxon>Dikarya</taxon>
        <taxon>Ascomycota</taxon>
        <taxon>Pezizomycotina</taxon>
        <taxon>Leotiomycetes</taxon>
        <taxon>Helotiales</taxon>
        <taxon>Drepanopezizaceae</taxon>
        <taxon>Diplocarpon</taxon>
    </lineage>
</organism>
<reference evidence="2" key="1">
    <citation type="submission" date="2023-06" db="EMBL/GenBank/DDBJ databases">
        <title>Draft genome of Marssonina rosae.</title>
        <authorList>
            <person name="Cheng Q."/>
        </authorList>
    </citation>
    <scope>NUCLEOTIDE SEQUENCE</scope>
    <source>
        <strain evidence="2">R4</strain>
    </source>
</reference>
<dbReference type="PANTHER" id="PTHR42085:SF1">
    <property type="entry name" value="F-BOX DOMAIN-CONTAINING PROTEIN"/>
    <property type="match status" value="1"/>
</dbReference>
<accession>A0AAD9T5Y3</accession>